<proteinExistence type="predicted"/>
<keyword evidence="2" id="KW-1185">Reference proteome</keyword>
<dbReference type="RefSeq" id="WP_013175239.1">
    <property type="nucleotide sequence ID" value="NC_014220.1"/>
</dbReference>
<dbReference type="HOGENOM" id="CLU_179932_0_0_9"/>
<gene>
    <name evidence="1" type="ordered locus">Slip_1058</name>
</gene>
<dbReference type="AlphaFoldDB" id="D7CMA2"/>
<protein>
    <submittedName>
        <fullName evidence="1">Response regulator receiver protein</fullName>
    </submittedName>
</protein>
<evidence type="ECO:0000313" key="2">
    <source>
        <dbReference type="Proteomes" id="UP000000378"/>
    </source>
</evidence>
<dbReference type="eggNOG" id="COG3415">
    <property type="taxonomic scope" value="Bacteria"/>
</dbReference>
<name>D7CMA2_SYNLT</name>
<reference evidence="1 2" key="2">
    <citation type="journal article" date="2010" name="Stand. Genomic Sci.">
        <title>Complete genome sequence of Syntrophothermus lipocalidus type strain (TGB-C1).</title>
        <authorList>
            <person name="Djao O.D."/>
            <person name="Zhang X."/>
            <person name="Lucas S."/>
            <person name="Lapidus A."/>
            <person name="Del Rio T.G."/>
            <person name="Nolan M."/>
            <person name="Tice H."/>
            <person name="Cheng J.F."/>
            <person name="Han C."/>
            <person name="Tapia R."/>
            <person name="Goodwin L."/>
            <person name="Pitluck S."/>
            <person name="Liolios K."/>
            <person name="Ivanova N."/>
            <person name="Mavromatis K."/>
            <person name="Mikhailova N."/>
            <person name="Ovchinnikova G."/>
            <person name="Pati A."/>
            <person name="Brambilla E."/>
            <person name="Chen A."/>
            <person name="Palaniappan K."/>
            <person name="Land M."/>
            <person name="Hauser L."/>
            <person name="Chang Y.J."/>
            <person name="Jeffries C.D."/>
            <person name="Rohde M."/>
            <person name="Sikorski J."/>
            <person name="Spring S."/>
            <person name="Goker M."/>
            <person name="Detter J.C."/>
            <person name="Woyke T."/>
            <person name="Bristow J."/>
            <person name="Eisen J.A."/>
            <person name="Markowitz V."/>
            <person name="Hugenholtz P."/>
            <person name="Kyrpides N.C."/>
            <person name="Klenk H.P."/>
        </authorList>
    </citation>
    <scope>NUCLEOTIDE SEQUENCE [LARGE SCALE GENOMIC DNA]</scope>
    <source>
        <strain evidence="2">DSM 12680 / TGB-C1</strain>
    </source>
</reference>
<dbReference type="STRING" id="643648.Slip_1058"/>
<dbReference type="KEGG" id="slp:Slip_1058"/>
<dbReference type="Proteomes" id="UP000000378">
    <property type="component" value="Chromosome"/>
</dbReference>
<sequence>MDYSESMFKGKGRYPPWSMRPSLKEMTEELGIDHDALVNCFRNDCSSQEIAVRFGINPETAERLKDHFLRYGIGSIMGGD</sequence>
<accession>D7CMA2</accession>
<organism evidence="1 2">
    <name type="scientific">Syntrophothermus lipocalidus (strain DSM 12680 / TGB-C1)</name>
    <dbReference type="NCBI Taxonomy" id="643648"/>
    <lineage>
        <taxon>Bacteria</taxon>
        <taxon>Bacillati</taxon>
        <taxon>Bacillota</taxon>
        <taxon>Clostridia</taxon>
        <taxon>Eubacteriales</taxon>
        <taxon>Syntrophomonadaceae</taxon>
        <taxon>Syntrophothermus</taxon>
    </lineage>
</organism>
<evidence type="ECO:0000313" key="1">
    <source>
        <dbReference type="EMBL" id="ADI01837.1"/>
    </source>
</evidence>
<reference evidence="2" key="1">
    <citation type="journal article" date="2010" name="Stand. Genomic Sci.">
        <title>Complete genome sequence of Syntrophothermus lipocalidus type strain (TGB-C1T).</title>
        <authorList>
            <consortium name="US DOE Joint Genome Institute (JGI-PGF)"/>
            <person name="Djao O."/>
            <person name="Zhang X."/>
            <person name="Lucas S."/>
            <person name="Lapidus A."/>
            <person name="Glavina Del Rio T."/>
            <person name="Nolan M."/>
            <person name="Tice H."/>
            <person name="Cheng J."/>
            <person name="Han C."/>
            <person name="Tapia R."/>
            <person name="Goodwin L."/>
            <person name="Pitluck S."/>
            <person name="Liolios K."/>
            <person name="Ivanova N."/>
            <person name="Mavromatis K."/>
            <person name="Mikhailova N."/>
            <person name="Ovchinnikova G."/>
            <person name="Pati A."/>
            <person name="Brambilla E."/>
            <person name="Chen A."/>
            <person name="Palaniappan K."/>
            <person name="Land M."/>
            <person name="Hauser L."/>
            <person name="Chang Y."/>
            <person name="Jeffries C."/>
            <person name="Rohde M."/>
            <person name="Sikorski J."/>
            <person name="Spring S."/>
            <person name="Goker M."/>
            <person name="Detter J."/>
            <person name="Woyke T."/>
            <person name="Bristow J."/>
            <person name="Eisen J."/>
            <person name="Markowitz V."/>
            <person name="Hugenholtz P."/>
            <person name="Kyrpides N."/>
            <person name="Klenk H."/>
        </authorList>
    </citation>
    <scope>NUCLEOTIDE SEQUENCE [LARGE SCALE GENOMIC DNA]</scope>
    <source>
        <strain evidence="2">DSM 12680 / TGB-C1</strain>
    </source>
</reference>
<dbReference type="EMBL" id="CP002048">
    <property type="protein sequence ID" value="ADI01837.1"/>
    <property type="molecule type" value="Genomic_DNA"/>
</dbReference>